<dbReference type="EMBL" id="FO117581">
    <property type="protein sequence ID" value="CCF99505.1"/>
    <property type="molecule type" value="Genomic_DNA"/>
</dbReference>
<sequence>MKKGLLGLLVVALTVVGCQNYDDQFDELNDKILSLSQSISELDGIRTEVTALGTKLDQLASTSASASDLATVMAEVAALTTSMAEIKAATDYGDEEIDDLEAEIDEIKAALNELLQQASIIQQDIVIMSTAQLEYVENLMGLDPAEDNTFVADESREYIVAGNITIDAEFVEDAAIAARLNAVLARIASVIIPADGSGVTIDSGSSATKGTALTLTSMAFVDGTISLEGANTIDASTLAALTSTLTLKQGGAIAFAALNQVGDVRIAPAAGAATITSVDFSKVTTGGQISTAPGQLVSADMSGDVDLGKLDLPPTVTLGEISSLKAGGAPNGVVISALKATSIDLMDTTSFDVTGSVSITAKGAISVNAKSISGALYVKSTEGSIALNDLSSAGLTTLSASETIHAGITSNASGTTASGSEVHFALLKTNAAALTITAATVDLSKLESNAVTATINTCSNLALAELASAAGNIVAPDAATFSAPKLVTSTGTIDVKTGAAITLKNLSTTTTTLLDFANMTQLTLLEQGTNLDFSDASSMTTLNYTGKLLYSDAMDQQTNSVTITAMPLLANINIGDGYIGNLHVNGAGVVELTTAGKIVNVQVANNTALTDLSFGHDHLSGERAATVLVASNGKIEELDLSTINKIKTVNVSGNASLTALTMAGFSPAAEPGAAINVTISGNGLTADYDTAVAGSETTPYSDASLSDSTGLLCSVSQFINFYDGQADRTVTPTLSLNLAKVTNDAATPVTATLSDTLSGDTAAKAGLDGVAGGADAETDGGAIDSIAEMTAIIDTCS</sequence>
<proteinExistence type="predicted"/>
<feature type="coiled-coil region" evidence="1">
    <location>
        <begin position="97"/>
        <end position="124"/>
    </location>
</feature>
<protein>
    <submittedName>
        <fullName evidence="2">Uncharacterized protein</fullName>
    </submittedName>
</protein>
<dbReference type="Gene3D" id="1.10.287.1490">
    <property type="match status" value="1"/>
</dbReference>
<gene>
    <name evidence="2" type="ORF">VIS_S18BIA10023</name>
</gene>
<accession>H6REP4</accession>
<dbReference type="InterPro" id="IPR032675">
    <property type="entry name" value="LRR_dom_sf"/>
</dbReference>
<reference evidence="2" key="1">
    <citation type="journal article" date="2012" name="Environ. Microbiol.">
        <title>Genomic content of uncultured Bacteroidetes from contrasting oceanic provinces in the North Atlantic Ocean.</title>
        <authorList>
            <person name="Gomez-Pereira P.R."/>
            <person name="Schuler M."/>
            <person name="Fuchs B.M."/>
            <person name="Bennke C."/>
            <person name="Teeling H."/>
            <person name="Waldmann J."/>
            <person name="Richter M."/>
            <person name="Barbe V."/>
            <person name="Bataille E."/>
            <person name="Glockner F.O."/>
            <person name="Amann R."/>
        </authorList>
    </citation>
    <scope>NUCLEOTIDE SEQUENCE</scope>
</reference>
<dbReference type="AlphaFoldDB" id="H6REP4"/>
<dbReference type="PROSITE" id="PS51257">
    <property type="entry name" value="PROKAR_LIPOPROTEIN"/>
    <property type="match status" value="1"/>
</dbReference>
<evidence type="ECO:0000313" key="2">
    <source>
        <dbReference type="EMBL" id="CCF99505.1"/>
    </source>
</evidence>
<evidence type="ECO:0000256" key="1">
    <source>
        <dbReference type="SAM" id="Coils"/>
    </source>
</evidence>
<name>H6REP4_9BACT</name>
<organism evidence="2">
    <name type="scientific">uncultured Flavobacteriia bacterium</name>
    <dbReference type="NCBI Taxonomy" id="212695"/>
    <lineage>
        <taxon>Bacteria</taxon>
        <taxon>Pseudomonadati</taxon>
        <taxon>Bacteroidota</taxon>
        <taxon>Flavobacteriia</taxon>
        <taxon>environmental samples</taxon>
    </lineage>
</organism>
<reference evidence="2" key="2">
    <citation type="submission" date="2012-02" db="EMBL/GenBank/DDBJ databases">
        <authorList>
            <person name="Genoscope - CEA"/>
        </authorList>
    </citation>
    <scope>NUCLEOTIDE SEQUENCE</scope>
</reference>
<dbReference type="Gene3D" id="3.80.10.10">
    <property type="entry name" value="Ribonuclease Inhibitor"/>
    <property type="match status" value="1"/>
</dbReference>
<keyword evidence="1" id="KW-0175">Coiled coil</keyword>